<name>A0A6I3SFC1_HELMO</name>
<dbReference type="EMBL" id="WNKU01000001">
    <property type="protein sequence ID" value="MTV47730.1"/>
    <property type="molecule type" value="Genomic_DNA"/>
</dbReference>
<dbReference type="RefSeq" id="WP_155474804.1">
    <property type="nucleotide sequence ID" value="NZ_WNKU01000001.1"/>
</dbReference>
<keyword evidence="2" id="KW-1185">Reference proteome</keyword>
<sequence length="52" mass="5618">MKTSKAQVICQNCGKLRTVVGDKKPEKQFLLEAQKTECGHCGQLIGGQKKAG</sequence>
<comment type="caution">
    <text evidence="1">The sequence shown here is derived from an EMBL/GenBank/DDBJ whole genome shotgun (WGS) entry which is preliminary data.</text>
</comment>
<accession>A0A6I3SFC1</accession>
<proteinExistence type="predicted"/>
<protein>
    <submittedName>
        <fullName evidence="1">Uncharacterized protein</fullName>
    </submittedName>
</protein>
<dbReference type="AlphaFoldDB" id="A0A6I3SFC1"/>
<reference evidence="1 2" key="1">
    <citation type="submission" date="2019-11" db="EMBL/GenBank/DDBJ databases">
        <title>Whole-genome sequence of a the green, strictly anaerobic photosynthetic bacterium Heliobacillus mobilis DSM 6151.</title>
        <authorList>
            <person name="Kyndt J.A."/>
            <person name="Meyer T.E."/>
        </authorList>
    </citation>
    <scope>NUCLEOTIDE SEQUENCE [LARGE SCALE GENOMIC DNA]</scope>
    <source>
        <strain evidence="1 2">DSM 6151</strain>
    </source>
</reference>
<gene>
    <name evidence="1" type="ORF">GJ688_01875</name>
</gene>
<evidence type="ECO:0000313" key="1">
    <source>
        <dbReference type="EMBL" id="MTV47730.1"/>
    </source>
</evidence>
<organism evidence="1 2">
    <name type="scientific">Heliobacterium mobile</name>
    <name type="common">Heliobacillus mobilis</name>
    <dbReference type="NCBI Taxonomy" id="28064"/>
    <lineage>
        <taxon>Bacteria</taxon>
        <taxon>Bacillati</taxon>
        <taxon>Bacillota</taxon>
        <taxon>Clostridia</taxon>
        <taxon>Eubacteriales</taxon>
        <taxon>Heliobacteriaceae</taxon>
        <taxon>Heliobacterium</taxon>
    </lineage>
</organism>
<evidence type="ECO:0000313" key="2">
    <source>
        <dbReference type="Proteomes" id="UP000430670"/>
    </source>
</evidence>
<dbReference type="Proteomes" id="UP000430670">
    <property type="component" value="Unassembled WGS sequence"/>
</dbReference>